<dbReference type="Proteomes" id="UP000322139">
    <property type="component" value="Unassembled WGS sequence"/>
</dbReference>
<name>A0A5D4R7A6_9BACI</name>
<accession>A0A5D4R7A6</accession>
<proteinExistence type="predicted"/>
<comment type="caution">
    <text evidence="1">The sequence shown here is derived from an EMBL/GenBank/DDBJ whole genome shotgun (WGS) entry which is preliminary data.</text>
</comment>
<reference evidence="1 2" key="1">
    <citation type="submission" date="2019-08" db="EMBL/GenBank/DDBJ databases">
        <title>Bacillus genomes from the desert of Cuatro Cienegas, Coahuila.</title>
        <authorList>
            <person name="Olmedo-Alvarez G."/>
        </authorList>
    </citation>
    <scope>NUCLEOTIDE SEQUENCE [LARGE SCALE GENOMIC DNA]</scope>
    <source>
        <strain evidence="1 2">CH446_14T</strain>
    </source>
</reference>
<dbReference type="EMBL" id="VTER01000009">
    <property type="protein sequence ID" value="TYS45894.1"/>
    <property type="molecule type" value="Genomic_DNA"/>
</dbReference>
<sequence>MKKYRVLAAAAILIIFFLLAGNHFIIHTGQAKAAAVEDKGKEGTEYYILLNGRKLMVEDENVWNLIEVGGIYDIAYEWYGNKDPVITSITFPGYEGSH</sequence>
<dbReference type="RefSeq" id="WP_148975995.1">
    <property type="nucleotide sequence ID" value="NZ_JBNIKU010000003.1"/>
</dbReference>
<evidence type="ECO:0000313" key="1">
    <source>
        <dbReference type="EMBL" id="TYS45894.1"/>
    </source>
</evidence>
<gene>
    <name evidence="1" type="ORF">FZD51_17760</name>
</gene>
<organism evidence="1 2">
    <name type="scientific">Bacillus infantis</name>
    <dbReference type="NCBI Taxonomy" id="324767"/>
    <lineage>
        <taxon>Bacteria</taxon>
        <taxon>Bacillati</taxon>
        <taxon>Bacillota</taxon>
        <taxon>Bacilli</taxon>
        <taxon>Bacillales</taxon>
        <taxon>Bacillaceae</taxon>
        <taxon>Bacillus</taxon>
    </lineage>
</organism>
<evidence type="ECO:0000313" key="2">
    <source>
        <dbReference type="Proteomes" id="UP000322139"/>
    </source>
</evidence>
<dbReference type="AlphaFoldDB" id="A0A5D4R7A6"/>
<protein>
    <submittedName>
        <fullName evidence="1">Uncharacterized protein</fullName>
    </submittedName>
</protein>